<dbReference type="Proteomes" id="UP001596505">
    <property type="component" value="Unassembled WGS sequence"/>
</dbReference>
<keyword evidence="3" id="KW-1185">Reference proteome</keyword>
<keyword evidence="1" id="KW-0472">Membrane</keyword>
<organism evidence="2 3">
    <name type="scientific">Scopulibacillus cellulosilyticus</name>
    <dbReference type="NCBI Taxonomy" id="2665665"/>
    <lineage>
        <taxon>Bacteria</taxon>
        <taxon>Bacillati</taxon>
        <taxon>Bacillota</taxon>
        <taxon>Bacilli</taxon>
        <taxon>Bacillales</taxon>
        <taxon>Sporolactobacillaceae</taxon>
        <taxon>Scopulibacillus</taxon>
    </lineage>
</organism>
<dbReference type="RefSeq" id="WP_380969071.1">
    <property type="nucleotide sequence ID" value="NZ_JBHTCO010000041.1"/>
</dbReference>
<dbReference type="Pfam" id="PF11755">
    <property type="entry name" value="DUF3311"/>
    <property type="match status" value="1"/>
</dbReference>
<comment type="caution">
    <text evidence="2">The sequence shown here is derived from an EMBL/GenBank/DDBJ whole genome shotgun (WGS) entry which is preliminary data.</text>
</comment>
<proteinExistence type="predicted"/>
<sequence>MRKILFLISLIPIICSFIVINRVEPYILGIPIILFWMILWLILTSGFLYVIYKFDPANKESEENE</sequence>
<evidence type="ECO:0000256" key="1">
    <source>
        <dbReference type="SAM" id="Phobius"/>
    </source>
</evidence>
<evidence type="ECO:0000313" key="2">
    <source>
        <dbReference type="EMBL" id="MFC7395011.1"/>
    </source>
</evidence>
<keyword evidence="1" id="KW-0812">Transmembrane</keyword>
<evidence type="ECO:0000313" key="3">
    <source>
        <dbReference type="Proteomes" id="UP001596505"/>
    </source>
</evidence>
<name>A0ABW2Q6A5_9BACL</name>
<feature type="transmembrane region" description="Helical" evidence="1">
    <location>
        <begin position="26"/>
        <end position="52"/>
    </location>
</feature>
<dbReference type="EMBL" id="JBHTCO010000041">
    <property type="protein sequence ID" value="MFC7395011.1"/>
    <property type="molecule type" value="Genomic_DNA"/>
</dbReference>
<reference evidence="3" key="1">
    <citation type="journal article" date="2019" name="Int. J. Syst. Evol. Microbiol.">
        <title>The Global Catalogue of Microorganisms (GCM) 10K type strain sequencing project: providing services to taxonomists for standard genome sequencing and annotation.</title>
        <authorList>
            <consortium name="The Broad Institute Genomics Platform"/>
            <consortium name="The Broad Institute Genome Sequencing Center for Infectious Disease"/>
            <person name="Wu L."/>
            <person name="Ma J."/>
        </authorList>
    </citation>
    <scope>NUCLEOTIDE SEQUENCE [LARGE SCALE GENOMIC DNA]</scope>
    <source>
        <strain evidence="3">CGMCC 1.16305</strain>
    </source>
</reference>
<keyword evidence="1" id="KW-1133">Transmembrane helix</keyword>
<protein>
    <submittedName>
        <fullName evidence="2">DUF3311 domain-containing protein</fullName>
    </submittedName>
</protein>
<accession>A0ABW2Q6A5</accession>
<dbReference type="InterPro" id="IPR021741">
    <property type="entry name" value="DUF3311"/>
</dbReference>
<gene>
    <name evidence="2" type="ORF">ACFQRG_19040</name>
</gene>